<evidence type="ECO:0000313" key="3">
    <source>
        <dbReference type="Proteomes" id="UP000019276"/>
    </source>
</evidence>
<dbReference type="GO" id="GO:0051213">
    <property type="term" value="F:dioxygenase activity"/>
    <property type="evidence" value="ECO:0007669"/>
    <property type="project" value="UniProtKB-KW"/>
</dbReference>
<gene>
    <name evidence="2" type="ORF">DS2_09037</name>
</gene>
<dbReference type="InterPro" id="IPR004360">
    <property type="entry name" value="Glyas_Fos-R_dOase_dom"/>
</dbReference>
<dbReference type="RefSeq" id="WP_035014414.1">
    <property type="nucleotide sequence ID" value="NZ_ARZY01000014.1"/>
</dbReference>
<dbReference type="OrthoDB" id="9800438at2"/>
<feature type="domain" description="VOC" evidence="1">
    <location>
        <begin position="1"/>
        <end position="121"/>
    </location>
</feature>
<organism evidence="2 3">
    <name type="scientific">Catenovulum agarivorans DS-2</name>
    <dbReference type="NCBI Taxonomy" id="1328313"/>
    <lineage>
        <taxon>Bacteria</taxon>
        <taxon>Pseudomonadati</taxon>
        <taxon>Pseudomonadota</taxon>
        <taxon>Gammaproteobacteria</taxon>
        <taxon>Alteromonadales</taxon>
        <taxon>Alteromonadaceae</taxon>
        <taxon>Catenovulum</taxon>
    </lineage>
</organism>
<keyword evidence="3" id="KW-1185">Reference proteome</keyword>
<dbReference type="SUPFAM" id="SSF54593">
    <property type="entry name" value="Glyoxalase/Bleomycin resistance protein/Dihydroxybiphenyl dioxygenase"/>
    <property type="match status" value="1"/>
</dbReference>
<dbReference type="InterPro" id="IPR029068">
    <property type="entry name" value="Glyas_Bleomycin-R_OHBP_Dase"/>
</dbReference>
<dbReference type="STRING" id="1328313.DS2_09037"/>
<dbReference type="EMBL" id="ARZY01000014">
    <property type="protein sequence ID" value="EWH10231.1"/>
    <property type="molecule type" value="Genomic_DNA"/>
</dbReference>
<dbReference type="PANTHER" id="PTHR35006:SF2">
    <property type="entry name" value="GLYOXALASE FAMILY PROTEIN (AFU_ORTHOLOGUE AFUA_5G14830)"/>
    <property type="match status" value="1"/>
</dbReference>
<dbReference type="eggNOG" id="COG0346">
    <property type="taxonomic scope" value="Bacteria"/>
</dbReference>
<name>W7QE84_9ALTE</name>
<sequence length="125" mass="13726">MIGYITLGSNDIDRAGAFYEQIFKIMDVKKIFTDERSIAWAKDKKSVIFTIIRPYNGEMASVGNGTMVALQASSKQQVDQLYAKSLALGASDEGAPGIRSGGFYCAYIRDLDGNKLNFHFNPNAS</sequence>
<evidence type="ECO:0000313" key="2">
    <source>
        <dbReference type="EMBL" id="EWH10231.1"/>
    </source>
</evidence>
<evidence type="ECO:0000259" key="1">
    <source>
        <dbReference type="PROSITE" id="PS51819"/>
    </source>
</evidence>
<dbReference type="PROSITE" id="PS51819">
    <property type="entry name" value="VOC"/>
    <property type="match status" value="1"/>
</dbReference>
<protein>
    <submittedName>
        <fullName evidence="2">Glyoxalase/bleomycin resistance protein/dioxygenase</fullName>
    </submittedName>
</protein>
<keyword evidence="2" id="KW-0560">Oxidoreductase</keyword>
<accession>W7QE84</accession>
<comment type="caution">
    <text evidence="2">The sequence shown here is derived from an EMBL/GenBank/DDBJ whole genome shotgun (WGS) entry which is preliminary data.</text>
</comment>
<dbReference type="PANTHER" id="PTHR35006">
    <property type="entry name" value="GLYOXALASE FAMILY PROTEIN (AFU_ORTHOLOGUE AFUA_5G14830)"/>
    <property type="match status" value="1"/>
</dbReference>
<dbReference type="AlphaFoldDB" id="W7QE84"/>
<dbReference type="CDD" id="cd07262">
    <property type="entry name" value="VOC_like"/>
    <property type="match status" value="1"/>
</dbReference>
<dbReference type="Pfam" id="PF00903">
    <property type="entry name" value="Glyoxalase"/>
    <property type="match status" value="1"/>
</dbReference>
<proteinExistence type="predicted"/>
<keyword evidence="2" id="KW-0223">Dioxygenase</keyword>
<dbReference type="InterPro" id="IPR037523">
    <property type="entry name" value="VOC_core"/>
</dbReference>
<reference evidence="2 3" key="1">
    <citation type="journal article" date="2014" name="Genome Announc.">
        <title>Draft Genome Sequence of the Agar-Degrading Bacterium Catenovulum sp. Strain DS-2, Isolated from Intestines of Haliotis diversicolor.</title>
        <authorList>
            <person name="Shan D."/>
            <person name="Li X."/>
            <person name="Gu Z."/>
            <person name="Wei G."/>
            <person name="Gao Z."/>
            <person name="Shao Z."/>
        </authorList>
    </citation>
    <scope>NUCLEOTIDE SEQUENCE [LARGE SCALE GENOMIC DNA]</scope>
    <source>
        <strain evidence="2 3">DS-2</strain>
    </source>
</reference>
<dbReference type="Gene3D" id="3.10.180.10">
    <property type="entry name" value="2,3-Dihydroxybiphenyl 1,2-Dioxygenase, domain 1"/>
    <property type="match status" value="1"/>
</dbReference>
<dbReference type="Proteomes" id="UP000019276">
    <property type="component" value="Unassembled WGS sequence"/>
</dbReference>